<keyword evidence="4" id="KW-1185">Reference proteome</keyword>
<reference evidence="4" key="1">
    <citation type="submission" date="2024-03" db="EMBL/GenBank/DDBJ databases">
        <title>Chitinophaga horti sp. nov., isolated from garden soil.</title>
        <authorList>
            <person name="Lee D.S."/>
            <person name="Han D.M."/>
            <person name="Baek J.H."/>
            <person name="Choi D.G."/>
            <person name="Jeon J.H."/>
            <person name="Jeon C.O."/>
        </authorList>
    </citation>
    <scope>NUCLEOTIDE SEQUENCE [LARGE SCALE GENOMIC DNA]</scope>
    <source>
        <strain evidence="4">GPA1</strain>
    </source>
</reference>
<dbReference type="RefSeq" id="WP_341838030.1">
    <property type="nucleotide sequence ID" value="NZ_CP149822.1"/>
</dbReference>
<keyword evidence="3" id="KW-0418">Kinase</keyword>
<feature type="transmembrane region" description="Helical" evidence="1">
    <location>
        <begin position="118"/>
        <end position="148"/>
    </location>
</feature>
<dbReference type="Proteomes" id="UP001485459">
    <property type="component" value="Chromosome"/>
</dbReference>
<feature type="transmembrane region" description="Helical" evidence="1">
    <location>
        <begin position="72"/>
        <end position="98"/>
    </location>
</feature>
<proteinExistence type="predicted"/>
<organism evidence="3 4">
    <name type="scientific">Chitinophaga pollutisoli</name>
    <dbReference type="NCBI Taxonomy" id="3133966"/>
    <lineage>
        <taxon>Bacteria</taxon>
        <taxon>Pseudomonadati</taxon>
        <taxon>Bacteroidota</taxon>
        <taxon>Chitinophagia</taxon>
        <taxon>Chitinophagales</taxon>
        <taxon>Chitinophagaceae</taxon>
        <taxon>Chitinophaga</taxon>
    </lineage>
</organism>
<evidence type="ECO:0000259" key="2">
    <source>
        <dbReference type="Pfam" id="PF06580"/>
    </source>
</evidence>
<evidence type="ECO:0000313" key="3">
    <source>
        <dbReference type="EMBL" id="WZN43213.1"/>
    </source>
</evidence>
<feature type="transmembrane region" description="Helical" evidence="1">
    <location>
        <begin position="42"/>
        <end position="60"/>
    </location>
</feature>
<dbReference type="PANTHER" id="PTHR34220:SF7">
    <property type="entry name" value="SENSOR HISTIDINE KINASE YPDA"/>
    <property type="match status" value="1"/>
</dbReference>
<dbReference type="InterPro" id="IPR050640">
    <property type="entry name" value="Bact_2-comp_sensor_kinase"/>
</dbReference>
<name>A0ABZ2YU73_9BACT</name>
<keyword evidence="1" id="KW-0812">Transmembrane</keyword>
<protein>
    <submittedName>
        <fullName evidence="3">Histidine kinase</fullName>
    </submittedName>
</protein>
<dbReference type="PANTHER" id="PTHR34220">
    <property type="entry name" value="SENSOR HISTIDINE KINASE YPDA"/>
    <property type="match status" value="1"/>
</dbReference>
<dbReference type="InterPro" id="IPR036890">
    <property type="entry name" value="HATPase_C_sf"/>
</dbReference>
<keyword evidence="1" id="KW-1133">Transmembrane helix</keyword>
<dbReference type="Pfam" id="PF06580">
    <property type="entry name" value="His_kinase"/>
    <property type="match status" value="1"/>
</dbReference>
<evidence type="ECO:0000313" key="4">
    <source>
        <dbReference type="Proteomes" id="UP001485459"/>
    </source>
</evidence>
<gene>
    <name evidence="3" type="ORF">WJU16_09230</name>
</gene>
<dbReference type="GO" id="GO:0016301">
    <property type="term" value="F:kinase activity"/>
    <property type="evidence" value="ECO:0007669"/>
    <property type="project" value="UniProtKB-KW"/>
</dbReference>
<feature type="transmembrane region" description="Helical" evidence="1">
    <location>
        <begin position="5"/>
        <end position="22"/>
    </location>
</feature>
<dbReference type="EMBL" id="CP149822">
    <property type="protein sequence ID" value="WZN43213.1"/>
    <property type="molecule type" value="Genomic_DNA"/>
</dbReference>
<keyword evidence="1" id="KW-0472">Membrane</keyword>
<dbReference type="SUPFAM" id="SSF55874">
    <property type="entry name" value="ATPase domain of HSP90 chaperone/DNA topoisomerase II/histidine kinase"/>
    <property type="match status" value="1"/>
</dbReference>
<dbReference type="Gene3D" id="3.30.565.10">
    <property type="entry name" value="Histidine kinase-like ATPase, C-terminal domain"/>
    <property type="match status" value="1"/>
</dbReference>
<keyword evidence="3" id="KW-0808">Transferase</keyword>
<sequence>MKIRYRYWAAQILGWGIFTYLWSNIRTDGFGLRGDVFMDPDYYFHAVNGIVWTHLLDVFIRRFGLARMRFGAVFAKLWLAVVCVTVLMVGCLSALSVWEAGGWHAFTTNGLKDRDGLSGMAQIMIVLALVLFVWHLVVWGWVVIYFAVAQGRVRQQELESENRLKQAELDNLKTRLNPHFLFNSLSSIRSLIAENPERAQRAVGELAEVLRSAMLSERQQLIAFERELEVVKHYLAIEKIRFEERLHIEYHIDAGTAQQTMPPMLLQTLVENAIKHGISKRSSGGNIRISAGREGKQFIIHVENTGQITEPVTGGGFGISGTLRRLSLLYGAHASFRIANHSDQTVRATVIIPAA</sequence>
<evidence type="ECO:0000256" key="1">
    <source>
        <dbReference type="SAM" id="Phobius"/>
    </source>
</evidence>
<accession>A0ABZ2YU73</accession>
<feature type="domain" description="Signal transduction histidine kinase internal region" evidence="2">
    <location>
        <begin position="167"/>
        <end position="246"/>
    </location>
</feature>
<dbReference type="InterPro" id="IPR010559">
    <property type="entry name" value="Sig_transdc_His_kin_internal"/>
</dbReference>